<accession>A0A7X0B0T8</accession>
<sequence>MRILVVHCRYQRRGGEDVAVDREMDALERHGATVLRHIADNAAIEGAGSLRTAARAIWSTDAYRDVQRAIAVHRPDVVHVHNTFAYLSPSVLAAAHATGTPVVQTLHNYRLACPGGLLTRNGAACEDCVGRQAKWPALVHGCYRDSKSATAVVMAMLAFHEARGTWNRDVDLFLAPSPAARDVLLRVGLPASRTMVKPNFVPDPGAGAASWGGPRSGAVAVARLDKEKGLRFLVDLWRGVDMDLTIIGDGPLRQVLEESDNPRIRFAGARTSDEVSNALASAELLLVPSLFQETFALVAVEAQAHGVPVMASDLGACRDWITPGWDGFLVPPGDAEAWRAALTRWRALSRDERAAMGGRARAAYDAVHRPERVVQYQISLYEGLLTGRRAHEIGQA</sequence>
<dbReference type="InterPro" id="IPR028098">
    <property type="entry name" value="Glyco_trans_4-like_N"/>
</dbReference>
<dbReference type="InterPro" id="IPR050194">
    <property type="entry name" value="Glycosyltransferase_grp1"/>
</dbReference>
<gene>
    <name evidence="2" type="ORF">FHS74_004275</name>
</gene>
<dbReference type="PANTHER" id="PTHR45947">
    <property type="entry name" value="SULFOQUINOVOSYL TRANSFERASE SQD2"/>
    <property type="match status" value="1"/>
</dbReference>
<dbReference type="PANTHER" id="PTHR45947:SF13">
    <property type="entry name" value="TRANSFERASE"/>
    <property type="match status" value="1"/>
</dbReference>
<dbReference type="GO" id="GO:0016757">
    <property type="term" value="F:glycosyltransferase activity"/>
    <property type="evidence" value="ECO:0007669"/>
    <property type="project" value="UniProtKB-ARBA"/>
</dbReference>
<dbReference type="Pfam" id="PF13439">
    <property type="entry name" value="Glyco_transf_4"/>
    <property type="match status" value="1"/>
</dbReference>
<keyword evidence="2" id="KW-0808">Transferase</keyword>
<proteinExistence type="predicted"/>
<protein>
    <submittedName>
        <fullName evidence="2">Glycosyltransferase involved in cell wall biosynthesis</fullName>
    </submittedName>
</protein>
<keyword evidence="3" id="KW-1185">Reference proteome</keyword>
<comment type="caution">
    <text evidence="2">The sequence shown here is derived from an EMBL/GenBank/DDBJ whole genome shotgun (WGS) entry which is preliminary data.</text>
</comment>
<feature type="domain" description="Glycosyltransferase subfamily 4-like N-terminal" evidence="1">
    <location>
        <begin position="51"/>
        <end position="201"/>
    </location>
</feature>
<dbReference type="AlphaFoldDB" id="A0A7X0B0T8"/>
<reference evidence="2 3" key="1">
    <citation type="submission" date="2020-08" db="EMBL/GenBank/DDBJ databases">
        <title>Genomic Encyclopedia of Type Strains, Phase IV (KMG-IV): sequencing the most valuable type-strain genomes for metagenomic binning, comparative biology and taxonomic classification.</title>
        <authorList>
            <person name="Goeker M."/>
        </authorList>
    </citation>
    <scope>NUCLEOTIDE SEQUENCE [LARGE SCALE GENOMIC DNA]</scope>
    <source>
        <strain evidence="2 3">DSM 22198</strain>
    </source>
</reference>
<evidence type="ECO:0000313" key="3">
    <source>
        <dbReference type="Proteomes" id="UP000539175"/>
    </source>
</evidence>
<evidence type="ECO:0000259" key="1">
    <source>
        <dbReference type="Pfam" id="PF13439"/>
    </source>
</evidence>
<dbReference type="Proteomes" id="UP000539175">
    <property type="component" value="Unassembled WGS sequence"/>
</dbReference>
<name>A0A7X0B0T8_9PROT</name>
<evidence type="ECO:0000313" key="2">
    <source>
        <dbReference type="EMBL" id="MBB6253699.1"/>
    </source>
</evidence>
<dbReference type="RefSeq" id="WP_184804772.1">
    <property type="nucleotide sequence ID" value="NZ_JACIIZ010000013.1"/>
</dbReference>
<organism evidence="2 3">
    <name type="scientific">Nitrospirillum iridis</name>
    <dbReference type="NCBI Taxonomy" id="765888"/>
    <lineage>
        <taxon>Bacteria</taxon>
        <taxon>Pseudomonadati</taxon>
        <taxon>Pseudomonadota</taxon>
        <taxon>Alphaproteobacteria</taxon>
        <taxon>Rhodospirillales</taxon>
        <taxon>Azospirillaceae</taxon>
        <taxon>Nitrospirillum</taxon>
    </lineage>
</organism>
<dbReference type="Gene3D" id="3.40.50.2000">
    <property type="entry name" value="Glycogen Phosphorylase B"/>
    <property type="match status" value="2"/>
</dbReference>
<dbReference type="Pfam" id="PF13692">
    <property type="entry name" value="Glyco_trans_1_4"/>
    <property type="match status" value="1"/>
</dbReference>
<dbReference type="EMBL" id="JACIIZ010000013">
    <property type="protein sequence ID" value="MBB6253699.1"/>
    <property type="molecule type" value="Genomic_DNA"/>
</dbReference>
<dbReference type="SUPFAM" id="SSF53756">
    <property type="entry name" value="UDP-Glycosyltransferase/glycogen phosphorylase"/>
    <property type="match status" value="1"/>
</dbReference>